<evidence type="ECO:0000256" key="1">
    <source>
        <dbReference type="SAM" id="MobiDB-lite"/>
    </source>
</evidence>
<proteinExistence type="predicted"/>
<reference evidence="4" key="1">
    <citation type="journal article" date="2019" name="Int. J. Syst. Evol. Microbiol.">
        <title>The Global Catalogue of Microorganisms (GCM) 10K type strain sequencing project: providing services to taxonomists for standard genome sequencing and annotation.</title>
        <authorList>
            <consortium name="The Broad Institute Genomics Platform"/>
            <consortium name="The Broad Institute Genome Sequencing Center for Infectious Disease"/>
            <person name="Wu L."/>
            <person name="Ma J."/>
        </authorList>
    </citation>
    <scope>NUCLEOTIDE SEQUENCE [LARGE SCALE GENOMIC DNA]</scope>
    <source>
        <strain evidence="4">JCM 3369</strain>
    </source>
</reference>
<name>A0ABW4JVR3_9HYPH</name>
<protein>
    <submittedName>
        <fullName evidence="3">Glyoxalase superfamily protein</fullName>
    </submittedName>
</protein>
<feature type="domain" description="Glyoxalase-related protein" evidence="2">
    <location>
        <begin position="2"/>
        <end position="140"/>
    </location>
</feature>
<evidence type="ECO:0000313" key="3">
    <source>
        <dbReference type="EMBL" id="MFD1695193.1"/>
    </source>
</evidence>
<dbReference type="RefSeq" id="WP_149891043.1">
    <property type="nucleotide sequence ID" value="NZ_JBHUFA010000001.1"/>
</dbReference>
<feature type="compositionally biased region" description="Polar residues" evidence="1">
    <location>
        <begin position="122"/>
        <end position="133"/>
    </location>
</feature>
<dbReference type="InterPro" id="IPR045517">
    <property type="entry name" value="Glyoxalase_8"/>
</dbReference>
<dbReference type="EMBL" id="JBHUFA010000001">
    <property type="protein sequence ID" value="MFD1695193.1"/>
    <property type="molecule type" value="Genomic_DNA"/>
</dbReference>
<organism evidence="3 4">
    <name type="scientific">Roseibium aestuarii</name>
    <dbReference type="NCBI Taxonomy" id="2600299"/>
    <lineage>
        <taxon>Bacteria</taxon>
        <taxon>Pseudomonadati</taxon>
        <taxon>Pseudomonadota</taxon>
        <taxon>Alphaproteobacteria</taxon>
        <taxon>Hyphomicrobiales</taxon>
        <taxon>Stappiaceae</taxon>
        <taxon>Roseibium</taxon>
    </lineage>
</organism>
<keyword evidence="4" id="KW-1185">Reference proteome</keyword>
<evidence type="ECO:0000313" key="4">
    <source>
        <dbReference type="Proteomes" id="UP001597327"/>
    </source>
</evidence>
<gene>
    <name evidence="3" type="ORF">ACFSC7_06670</name>
</gene>
<sequence length="142" mass="15721">MTLPSLDALKAQAQRLRRSLEAAGTPVSHSRALELIARQLGYRDWNTLHAAVGNQPDLRLEPGSRVRGTYLGQSFEGEILGVERRSVSGTLAVTIQFDQPVDVVTFDSFSAYRSRVRATVDQSGQTLERTSNGEPHMTLRRV</sequence>
<comment type="caution">
    <text evidence="3">The sequence shown here is derived from an EMBL/GenBank/DDBJ whole genome shotgun (WGS) entry which is preliminary data.</text>
</comment>
<feature type="region of interest" description="Disordered" evidence="1">
    <location>
        <begin position="122"/>
        <end position="142"/>
    </location>
</feature>
<accession>A0ABW4JVR3</accession>
<evidence type="ECO:0000259" key="2">
    <source>
        <dbReference type="Pfam" id="PF20066"/>
    </source>
</evidence>
<dbReference type="Proteomes" id="UP001597327">
    <property type="component" value="Unassembled WGS sequence"/>
</dbReference>
<dbReference type="Pfam" id="PF20066">
    <property type="entry name" value="Glyoxalase_8"/>
    <property type="match status" value="1"/>
</dbReference>